<organism evidence="7 8">
    <name type="scientific">Cytobacillus stercorigallinarum</name>
    <dbReference type="NCBI Taxonomy" id="2762240"/>
    <lineage>
        <taxon>Bacteria</taxon>
        <taxon>Bacillati</taxon>
        <taxon>Bacillota</taxon>
        <taxon>Bacilli</taxon>
        <taxon>Bacillales</taxon>
        <taxon>Bacillaceae</taxon>
        <taxon>Cytobacillus</taxon>
    </lineage>
</organism>
<reference evidence="7 8" key="1">
    <citation type="submission" date="2020-08" db="EMBL/GenBank/DDBJ databases">
        <title>A Genomic Blueprint of the Chicken Gut Microbiome.</title>
        <authorList>
            <person name="Gilroy R."/>
            <person name="Ravi A."/>
            <person name="Getino M."/>
            <person name="Pursley I."/>
            <person name="Horton D.L."/>
            <person name="Alikhan N.-F."/>
            <person name="Baker D."/>
            <person name="Gharbi K."/>
            <person name="Hall N."/>
            <person name="Watson M."/>
            <person name="Adriaenssens E.M."/>
            <person name="Foster-Nyarko E."/>
            <person name="Jarju S."/>
            <person name="Secka A."/>
            <person name="Antonio M."/>
            <person name="Oren A."/>
            <person name="Chaudhuri R."/>
            <person name="La Ragione R.M."/>
            <person name="Hildebrand F."/>
            <person name="Pallen M.J."/>
        </authorList>
    </citation>
    <scope>NUCLEOTIDE SEQUENCE [LARGE SCALE GENOMIC DNA]</scope>
    <source>
        <strain evidence="7 8">Sa5YUA1</strain>
    </source>
</reference>
<dbReference type="EMBL" id="JACSQT010000003">
    <property type="protein sequence ID" value="MBD7937142.1"/>
    <property type="molecule type" value="Genomic_DNA"/>
</dbReference>
<accession>A0ABR8QNM1</accession>
<evidence type="ECO:0000256" key="5">
    <source>
        <dbReference type="ARBA" id="ARBA00022825"/>
    </source>
</evidence>
<dbReference type="Pfam" id="PF00574">
    <property type="entry name" value="CLP_protease"/>
    <property type="match status" value="1"/>
</dbReference>
<protein>
    <recommendedName>
        <fullName evidence="6">ATP-dependent Clp protease proteolytic subunit</fullName>
    </recommendedName>
</protein>
<evidence type="ECO:0000256" key="2">
    <source>
        <dbReference type="ARBA" id="ARBA00022490"/>
    </source>
</evidence>
<dbReference type="PANTHER" id="PTHR10381:SF70">
    <property type="entry name" value="ATP-DEPENDENT CLP PROTEASE PROTEOLYTIC SUBUNIT"/>
    <property type="match status" value="1"/>
</dbReference>
<evidence type="ECO:0000256" key="1">
    <source>
        <dbReference type="ARBA" id="ARBA00007039"/>
    </source>
</evidence>
<evidence type="ECO:0000256" key="4">
    <source>
        <dbReference type="ARBA" id="ARBA00022801"/>
    </source>
</evidence>
<dbReference type="GO" id="GO:0008233">
    <property type="term" value="F:peptidase activity"/>
    <property type="evidence" value="ECO:0007669"/>
    <property type="project" value="UniProtKB-KW"/>
</dbReference>
<evidence type="ECO:0000256" key="6">
    <source>
        <dbReference type="RuleBase" id="RU003567"/>
    </source>
</evidence>
<keyword evidence="2" id="KW-0963">Cytoplasm</keyword>
<evidence type="ECO:0000313" key="7">
    <source>
        <dbReference type="EMBL" id="MBD7937142.1"/>
    </source>
</evidence>
<dbReference type="PANTHER" id="PTHR10381">
    <property type="entry name" value="ATP-DEPENDENT CLP PROTEASE PROTEOLYTIC SUBUNIT"/>
    <property type="match status" value="1"/>
</dbReference>
<evidence type="ECO:0000256" key="3">
    <source>
        <dbReference type="ARBA" id="ARBA00022670"/>
    </source>
</evidence>
<dbReference type="Proteomes" id="UP000657931">
    <property type="component" value="Unassembled WGS sequence"/>
</dbReference>
<keyword evidence="4" id="KW-0378">Hydrolase</keyword>
<dbReference type="InterPro" id="IPR029045">
    <property type="entry name" value="ClpP/crotonase-like_dom_sf"/>
</dbReference>
<dbReference type="GO" id="GO:0006508">
    <property type="term" value="P:proteolysis"/>
    <property type="evidence" value="ECO:0007669"/>
    <property type="project" value="UniProtKB-KW"/>
</dbReference>
<keyword evidence="8" id="KW-1185">Reference proteome</keyword>
<keyword evidence="3 7" id="KW-0645">Protease</keyword>
<dbReference type="NCBIfam" id="NF045542">
    <property type="entry name" value="Clp_rel_HeadMat"/>
    <property type="match status" value="1"/>
</dbReference>
<dbReference type="CDD" id="cd07016">
    <property type="entry name" value="S14_ClpP_1"/>
    <property type="match status" value="1"/>
</dbReference>
<dbReference type="Gene3D" id="3.90.226.10">
    <property type="entry name" value="2-enoyl-CoA Hydratase, Chain A, domain 1"/>
    <property type="match status" value="1"/>
</dbReference>
<dbReference type="RefSeq" id="WP_191813470.1">
    <property type="nucleotide sequence ID" value="NZ_JACSQT010000003.1"/>
</dbReference>
<evidence type="ECO:0000313" key="8">
    <source>
        <dbReference type="Proteomes" id="UP000657931"/>
    </source>
</evidence>
<keyword evidence="5" id="KW-0720">Serine protease</keyword>
<name>A0ABR8QNM1_9BACI</name>
<comment type="caution">
    <text evidence="7">The sequence shown here is derived from an EMBL/GenBank/DDBJ whole genome shotgun (WGS) entry which is preliminary data.</text>
</comment>
<gene>
    <name evidence="7" type="ORF">H9655_08870</name>
</gene>
<dbReference type="SUPFAM" id="SSF52096">
    <property type="entry name" value="ClpP/crotonase"/>
    <property type="match status" value="1"/>
</dbReference>
<dbReference type="InterPro" id="IPR001907">
    <property type="entry name" value="ClpP"/>
</dbReference>
<dbReference type="PRINTS" id="PR00127">
    <property type="entry name" value="CLPPROTEASEP"/>
</dbReference>
<dbReference type="InterPro" id="IPR023562">
    <property type="entry name" value="ClpP/TepA"/>
</dbReference>
<proteinExistence type="inferred from homology"/>
<comment type="similarity">
    <text evidence="1 6">Belongs to the peptidase S14 family.</text>
</comment>
<sequence length="246" mass="27528">MSAIAPQLANKNQLMTVKNLTSQSADLYIYGEIVDNTDWKWDESDVMPDDVLNALQQIEGLDSVNIYINSPGGSVFAGLAIYNMLTRNKAKKKVYVDGVAASIASIIAMAGDEIYIPSNAFLMIHNPWTFAMGNAKELRKVADDLDQISKGAMAVYKDNLVEGVEESTIQTMLDNETWLNAEEAAKYFNINIVEAKDYAASAKEYLTKYQKTPRALLDKEEPKEPQIEEPKFNKIQFQNELDLLTL</sequence>